<keyword evidence="7" id="KW-1185">Reference proteome</keyword>
<dbReference type="EMBL" id="JACGWT010000001">
    <property type="protein sequence ID" value="MBA8793032.1"/>
    <property type="molecule type" value="Genomic_DNA"/>
</dbReference>
<keyword evidence="4 6" id="KW-0503">Monooxygenase</keyword>
<dbReference type="InterPro" id="IPR050172">
    <property type="entry name" value="SsuD_RutA_monooxygenase"/>
</dbReference>
<dbReference type="InterPro" id="IPR011251">
    <property type="entry name" value="Luciferase-like_dom"/>
</dbReference>
<evidence type="ECO:0000256" key="1">
    <source>
        <dbReference type="ARBA" id="ARBA00022630"/>
    </source>
</evidence>
<dbReference type="RefSeq" id="WP_182558594.1">
    <property type="nucleotide sequence ID" value="NZ_JACGWT010000001.1"/>
</dbReference>
<protein>
    <submittedName>
        <fullName evidence="6">Alkanesulfonate monooxygenase</fullName>
        <ecNumber evidence="6">1.14.14.5</ecNumber>
    </submittedName>
</protein>
<evidence type="ECO:0000256" key="3">
    <source>
        <dbReference type="ARBA" id="ARBA00023002"/>
    </source>
</evidence>
<reference evidence="6 7" key="1">
    <citation type="submission" date="2020-07" db="EMBL/GenBank/DDBJ databases">
        <title>Sequencing the genomes of 1000 actinobacteria strains.</title>
        <authorList>
            <person name="Klenk H.-P."/>
        </authorList>
    </citation>
    <scope>NUCLEOTIDE SEQUENCE [LARGE SCALE GENOMIC DNA]</scope>
    <source>
        <strain evidence="6 7">DSM 100723</strain>
    </source>
</reference>
<dbReference type="CDD" id="cd01094">
    <property type="entry name" value="Alkanesulfonate_monoxygenase"/>
    <property type="match status" value="1"/>
</dbReference>
<dbReference type="PANTHER" id="PTHR42847">
    <property type="entry name" value="ALKANESULFONATE MONOOXYGENASE"/>
    <property type="match status" value="1"/>
</dbReference>
<sequence length="373" mass="39629">MSIEFFGMIGTHEVSETRARQGAFVQPDFVRAISRAHEDAGFDRVLIGYGATGADGTQVAAYAAAHTSRLGFLLAHRPGVVFPTLAARTFATLDQFSEGRVAVHLVTGGVPADQRREGDYADKDSRYARTAEYMQILRRSWTSAEPFDHDGPSYRFEGFSSEVRPYRPEGIPLYFGGSSAAAYRVGAEHADVYMLWGEPLAETAEQIATVTAAAAAAGRDRPPRFSISFRPILGGTEDEAWANAHAVLDTITGSNGGLGAFVSSTALVGQGAGRPDSVASQRLLAAAEKGELHDRALWTPTAAATNASGNTTSLVGTGETIAEALADYAELGIDTFLLRGFDPLADATAYGEQIIPQTRAAVARRLSLQEVPA</sequence>
<gene>
    <name evidence="6" type="ORF">FHX74_000626</name>
</gene>
<keyword evidence="1" id="KW-0285">Flavoprotein</keyword>
<dbReference type="GO" id="GO:0046306">
    <property type="term" value="P:alkanesulfonate catabolic process"/>
    <property type="evidence" value="ECO:0007669"/>
    <property type="project" value="TreeGrafter"/>
</dbReference>
<evidence type="ECO:0000313" key="6">
    <source>
        <dbReference type="EMBL" id="MBA8793032.1"/>
    </source>
</evidence>
<comment type="caution">
    <text evidence="6">The sequence shown here is derived from an EMBL/GenBank/DDBJ whole genome shotgun (WGS) entry which is preliminary data.</text>
</comment>
<dbReference type="AlphaFoldDB" id="A0A7W3P4N9"/>
<dbReference type="InterPro" id="IPR036661">
    <property type="entry name" value="Luciferase-like_sf"/>
</dbReference>
<evidence type="ECO:0000256" key="2">
    <source>
        <dbReference type="ARBA" id="ARBA00022643"/>
    </source>
</evidence>
<accession>A0A7W3P4N9</accession>
<dbReference type="Pfam" id="PF00296">
    <property type="entry name" value="Bac_luciferase"/>
    <property type="match status" value="1"/>
</dbReference>
<evidence type="ECO:0000256" key="4">
    <source>
        <dbReference type="ARBA" id="ARBA00023033"/>
    </source>
</evidence>
<evidence type="ECO:0000259" key="5">
    <source>
        <dbReference type="Pfam" id="PF00296"/>
    </source>
</evidence>
<feature type="domain" description="Luciferase-like" evidence="5">
    <location>
        <begin position="20"/>
        <end position="334"/>
    </location>
</feature>
<organism evidence="6 7">
    <name type="scientific">Microlunatus kandeliicorticis</name>
    <dbReference type="NCBI Taxonomy" id="1759536"/>
    <lineage>
        <taxon>Bacteria</taxon>
        <taxon>Bacillati</taxon>
        <taxon>Actinomycetota</taxon>
        <taxon>Actinomycetes</taxon>
        <taxon>Propionibacteriales</taxon>
        <taxon>Propionibacteriaceae</taxon>
        <taxon>Microlunatus</taxon>
    </lineage>
</organism>
<keyword evidence="3 6" id="KW-0560">Oxidoreductase</keyword>
<keyword evidence="2" id="KW-0288">FMN</keyword>
<dbReference type="Proteomes" id="UP000523079">
    <property type="component" value="Unassembled WGS sequence"/>
</dbReference>
<name>A0A7W3P4N9_9ACTN</name>
<proteinExistence type="predicted"/>
<dbReference type="EC" id="1.14.14.5" evidence="6"/>
<dbReference type="GO" id="GO:0008726">
    <property type="term" value="F:alkanesulfonate monooxygenase activity"/>
    <property type="evidence" value="ECO:0007669"/>
    <property type="project" value="UniProtKB-EC"/>
</dbReference>
<evidence type="ECO:0000313" key="7">
    <source>
        <dbReference type="Proteomes" id="UP000523079"/>
    </source>
</evidence>
<dbReference type="Gene3D" id="3.20.20.30">
    <property type="entry name" value="Luciferase-like domain"/>
    <property type="match status" value="1"/>
</dbReference>
<dbReference type="SUPFAM" id="SSF51679">
    <property type="entry name" value="Bacterial luciferase-like"/>
    <property type="match status" value="1"/>
</dbReference>
<dbReference type="PANTHER" id="PTHR42847:SF9">
    <property type="entry name" value="BLL6451 PROTEIN"/>
    <property type="match status" value="1"/>
</dbReference>